<keyword evidence="4" id="KW-1185">Reference proteome</keyword>
<proteinExistence type="predicted"/>
<name>A0A448WDF4_9PLAT</name>
<feature type="domain" description="PLAT" evidence="2">
    <location>
        <begin position="1"/>
        <end position="63"/>
    </location>
</feature>
<dbReference type="GO" id="GO:0005262">
    <property type="term" value="F:calcium channel activity"/>
    <property type="evidence" value="ECO:0007669"/>
    <property type="project" value="TreeGrafter"/>
</dbReference>
<dbReference type="Gene3D" id="2.60.60.20">
    <property type="entry name" value="PLAT/LH2 domain"/>
    <property type="match status" value="2"/>
</dbReference>
<evidence type="ECO:0000313" key="3">
    <source>
        <dbReference type="EMBL" id="VEL09029.1"/>
    </source>
</evidence>
<dbReference type="InterPro" id="IPR051223">
    <property type="entry name" value="Polycystin"/>
</dbReference>
<dbReference type="InterPro" id="IPR001024">
    <property type="entry name" value="PLAT/LH2_dom"/>
</dbReference>
<organism evidence="3 4">
    <name type="scientific">Protopolystoma xenopodis</name>
    <dbReference type="NCBI Taxonomy" id="117903"/>
    <lineage>
        <taxon>Eukaryota</taxon>
        <taxon>Metazoa</taxon>
        <taxon>Spiralia</taxon>
        <taxon>Lophotrochozoa</taxon>
        <taxon>Platyhelminthes</taxon>
        <taxon>Monogenea</taxon>
        <taxon>Polyopisthocotylea</taxon>
        <taxon>Polystomatidea</taxon>
        <taxon>Polystomatidae</taxon>
        <taxon>Protopolystoma</taxon>
    </lineage>
</organism>
<reference evidence="3" key="1">
    <citation type="submission" date="2018-11" db="EMBL/GenBank/DDBJ databases">
        <authorList>
            <consortium name="Pathogen Informatics"/>
        </authorList>
    </citation>
    <scope>NUCLEOTIDE SEQUENCE</scope>
</reference>
<dbReference type="InterPro" id="IPR036392">
    <property type="entry name" value="PLAT/LH2_dom_sf"/>
</dbReference>
<sequence>MIPFYLNQLTMIQVWHDNTGPNPGWFLDSVTVLDTRRGLKYLFVARRWLAKDESDGRLEITLEPNQVDKVDKSIPYEVTVYTGDLAGAGTDATVWLQIYGDRAEKNKTEVHFLRSRSDNFERGAVDKFKIIEMHFIILQDIVPPVAIRNEDPEITLDFDRLRPLKALSLVRNLVGLLSRLHLEAL</sequence>
<dbReference type="OrthoDB" id="5322100at2759"/>
<dbReference type="EMBL" id="CAAALY010005291">
    <property type="protein sequence ID" value="VEL09029.1"/>
    <property type="molecule type" value="Genomic_DNA"/>
</dbReference>
<evidence type="ECO:0000256" key="1">
    <source>
        <dbReference type="PROSITE-ProRule" id="PRU00152"/>
    </source>
</evidence>
<dbReference type="PANTHER" id="PTHR10877:SF194">
    <property type="entry name" value="LOCATION OF VULVA DEFECTIVE 1"/>
    <property type="match status" value="1"/>
</dbReference>
<comment type="caution">
    <text evidence="3">The sequence shown here is derived from an EMBL/GenBank/DDBJ whole genome shotgun (WGS) entry which is preliminary data.</text>
</comment>
<dbReference type="PANTHER" id="PTHR10877">
    <property type="entry name" value="POLYCYSTIN FAMILY MEMBER"/>
    <property type="match status" value="1"/>
</dbReference>
<protein>
    <recommendedName>
        <fullName evidence="2">PLAT domain-containing protein</fullName>
    </recommendedName>
</protein>
<dbReference type="Proteomes" id="UP000784294">
    <property type="component" value="Unassembled WGS sequence"/>
</dbReference>
<dbReference type="GO" id="GO:0050982">
    <property type="term" value="P:detection of mechanical stimulus"/>
    <property type="evidence" value="ECO:0007669"/>
    <property type="project" value="TreeGrafter"/>
</dbReference>
<comment type="caution">
    <text evidence="1">Lacks conserved residue(s) required for the propagation of feature annotation.</text>
</comment>
<accession>A0A448WDF4</accession>
<feature type="domain" description="PLAT" evidence="2">
    <location>
        <begin position="74"/>
        <end position="185"/>
    </location>
</feature>
<dbReference type="GO" id="GO:0016020">
    <property type="term" value="C:membrane"/>
    <property type="evidence" value="ECO:0007669"/>
    <property type="project" value="TreeGrafter"/>
</dbReference>
<evidence type="ECO:0000259" key="2">
    <source>
        <dbReference type="PROSITE" id="PS50095"/>
    </source>
</evidence>
<dbReference type="SUPFAM" id="SSF49723">
    <property type="entry name" value="Lipase/lipooxygenase domain (PLAT/LH2 domain)"/>
    <property type="match status" value="2"/>
</dbReference>
<dbReference type="AlphaFoldDB" id="A0A448WDF4"/>
<dbReference type="Pfam" id="PF01477">
    <property type="entry name" value="PLAT"/>
    <property type="match status" value="2"/>
</dbReference>
<dbReference type="PROSITE" id="PS50095">
    <property type="entry name" value="PLAT"/>
    <property type="match status" value="2"/>
</dbReference>
<evidence type="ECO:0000313" key="4">
    <source>
        <dbReference type="Proteomes" id="UP000784294"/>
    </source>
</evidence>
<gene>
    <name evidence="3" type="ORF">PXEA_LOCUS2469</name>
</gene>